<dbReference type="OrthoDB" id="5984028at2759"/>
<reference evidence="2 3" key="1">
    <citation type="submission" date="2020-04" db="EMBL/GenBank/DDBJ databases">
        <authorList>
            <person name="Wallbank WR R."/>
            <person name="Pardo Diaz C."/>
            <person name="Kozak K."/>
            <person name="Martin S."/>
            <person name="Jiggins C."/>
            <person name="Moest M."/>
            <person name="Warren A I."/>
            <person name="Byers J.R.P. K."/>
            <person name="Montejo-Kovacevich G."/>
            <person name="Yen C E."/>
        </authorList>
    </citation>
    <scope>NUCLEOTIDE SEQUENCE [LARGE SCALE GENOMIC DNA]</scope>
</reference>
<dbReference type="GO" id="GO:0007165">
    <property type="term" value="P:signal transduction"/>
    <property type="evidence" value="ECO:0007669"/>
    <property type="project" value="InterPro"/>
</dbReference>
<gene>
    <name evidence="2" type="ORF">APLA_LOCUS3221</name>
</gene>
<proteinExistence type="predicted"/>
<dbReference type="PROSITE" id="PS50238">
    <property type="entry name" value="RHOGAP"/>
    <property type="match status" value="1"/>
</dbReference>
<protein>
    <recommendedName>
        <fullName evidence="1">Rho-GAP domain-containing protein</fullName>
    </recommendedName>
</protein>
<comment type="caution">
    <text evidence="2">The sequence shown here is derived from an EMBL/GenBank/DDBJ whole genome shotgun (WGS) entry which is preliminary data.</text>
</comment>
<dbReference type="EMBL" id="CADEBC010000232">
    <property type="protein sequence ID" value="CAB3227056.1"/>
    <property type="molecule type" value="Genomic_DNA"/>
</dbReference>
<feature type="domain" description="Rho-GAP" evidence="1">
    <location>
        <begin position="1"/>
        <end position="94"/>
    </location>
</feature>
<evidence type="ECO:0000313" key="2">
    <source>
        <dbReference type="EMBL" id="CAB3227056.1"/>
    </source>
</evidence>
<dbReference type="Proteomes" id="UP000494106">
    <property type="component" value="Unassembled WGS sequence"/>
</dbReference>
<accession>A0A8S0Z3W6</accession>
<keyword evidence="3" id="KW-1185">Reference proteome</keyword>
<evidence type="ECO:0000259" key="1">
    <source>
        <dbReference type="PROSITE" id="PS50238"/>
    </source>
</evidence>
<organism evidence="2 3">
    <name type="scientific">Arctia plantaginis</name>
    <name type="common">Wood tiger moth</name>
    <name type="synonym">Phalaena plantaginis</name>
    <dbReference type="NCBI Taxonomy" id="874455"/>
    <lineage>
        <taxon>Eukaryota</taxon>
        <taxon>Metazoa</taxon>
        <taxon>Ecdysozoa</taxon>
        <taxon>Arthropoda</taxon>
        <taxon>Hexapoda</taxon>
        <taxon>Insecta</taxon>
        <taxon>Pterygota</taxon>
        <taxon>Neoptera</taxon>
        <taxon>Endopterygota</taxon>
        <taxon>Lepidoptera</taxon>
        <taxon>Glossata</taxon>
        <taxon>Ditrysia</taxon>
        <taxon>Noctuoidea</taxon>
        <taxon>Erebidae</taxon>
        <taxon>Arctiinae</taxon>
        <taxon>Arctia</taxon>
    </lineage>
</organism>
<dbReference type="AlphaFoldDB" id="A0A8S0Z3W6"/>
<sequence>MISQILKSELSSIKDDLLDLRRSMDFLSSMHDDMKKKVDTLINNNALLSKENTALKTTVLDLSDRLNTLEQHLRENNLDTTMNICLIFFSNALK</sequence>
<dbReference type="InterPro" id="IPR000198">
    <property type="entry name" value="RhoGAP_dom"/>
</dbReference>
<evidence type="ECO:0000313" key="3">
    <source>
        <dbReference type="Proteomes" id="UP000494106"/>
    </source>
</evidence>
<name>A0A8S0Z3W6_ARCPL</name>